<dbReference type="AlphaFoldDB" id="A0AAD4KN53"/>
<feature type="transmembrane region" description="Helical" evidence="7">
    <location>
        <begin position="298"/>
        <end position="316"/>
    </location>
</feature>
<dbReference type="Pfam" id="PF04080">
    <property type="entry name" value="Per1"/>
    <property type="match status" value="1"/>
</dbReference>
<dbReference type="PANTHER" id="PTHR13148:SF0">
    <property type="entry name" value="POST-GPI ATTACHMENT TO PROTEINS FACTOR 3"/>
    <property type="match status" value="1"/>
</dbReference>
<evidence type="ECO:0000313" key="9">
    <source>
        <dbReference type="Proteomes" id="UP001201262"/>
    </source>
</evidence>
<feature type="transmembrane region" description="Helical" evidence="7">
    <location>
        <begin position="174"/>
        <end position="193"/>
    </location>
</feature>
<keyword evidence="5 7" id="KW-1133">Transmembrane helix</keyword>
<keyword evidence="7" id="KW-0256">Endoplasmic reticulum</keyword>
<gene>
    <name evidence="8" type="ORF">BGW36DRAFT_382616</name>
</gene>
<accession>A0AAD4KN53</accession>
<feature type="transmembrane region" description="Helical" evidence="7">
    <location>
        <begin position="101"/>
        <end position="122"/>
    </location>
</feature>
<feature type="transmembrane region" description="Helical" evidence="7">
    <location>
        <begin position="143"/>
        <end position="162"/>
    </location>
</feature>
<dbReference type="GO" id="GO:0005789">
    <property type="term" value="C:endoplasmic reticulum membrane"/>
    <property type="evidence" value="ECO:0007669"/>
    <property type="project" value="UniProtKB-SubCell"/>
</dbReference>
<keyword evidence="4 7" id="KW-0732">Signal</keyword>
<evidence type="ECO:0000256" key="6">
    <source>
        <dbReference type="ARBA" id="ARBA00023136"/>
    </source>
</evidence>
<feature type="transmembrane region" description="Helical" evidence="7">
    <location>
        <begin position="209"/>
        <end position="230"/>
    </location>
</feature>
<evidence type="ECO:0000256" key="5">
    <source>
        <dbReference type="ARBA" id="ARBA00022989"/>
    </source>
</evidence>
<feature type="transmembrane region" description="Helical" evidence="7">
    <location>
        <begin position="268"/>
        <end position="286"/>
    </location>
</feature>
<evidence type="ECO:0000256" key="3">
    <source>
        <dbReference type="ARBA" id="ARBA00022692"/>
    </source>
</evidence>
<comment type="function">
    <text evidence="7">Involved in the lipid remodeling steps of GPI-anchor maturation.</text>
</comment>
<keyword evidence="2 7" id="KW-0337">GPI-anchor biosynthesis</keyword>
<evidence type="ECO:0000313" key="8">
    <source>
        <dbReference type="EMBL" id="KAH8695392.1"/>
    </source>
</evidence>
<evidence type="ECO:0000256" key="7">
    <source>
        <dbReference type="RuleBase" id="RU365066"/>
    </source>
</evidence>
<dbReference type="PANTHER" id="PTHR13148">
    <property type="entry name" value="PER1-RELATED"/>
    <property type="match status" value="1"/>
</dbReference>
<sequence length="331" mass="38668">MMALRCSLRSTIIVLALTLLVGHSLASIGDRLPDFKECVKICKEENCDNGNSAIPLHLRLMWWTCGAECDYTCQHVITDRRVNREFPMLQPIVQFHGKWPFYRVLGMQEIFSVVFSFLNLLAHYYGLKRIDESIPTSYPLRKYYVAFGYCGLTSWAFSMIFHARDFPITEKLDYWAAGASVLMGLFLAVIRIFRLDDQKNRSKSTIRRTWTYLCILLYVAHVSYLSLWSWDYTYNMIANIVIGSIQNVLWIVFSVYRYRKEPKKPWTAWPGLIVTWISLAMSLELLDFPPWWGLIDAHSLWHLGTVIPAAWWYAFIIKDAQDDMTVERLKA</sequence>
<dbReference type="Proteomes" id="UP001201262">
    <property type="component" value="Unassembled WGS sequence"/>
</dbReference>
<dbReference type="GeneID" id="70246852"/>
<evidence type="ECO:0000256" key="4">
    <source>
        <dbReference type="ARBA" id="ARBA00022729"/>
    </source>
</evidence>
<proteinExistence type="inferred from homology"/>
<dbReference type="InterPro" id="IPR007217">
    <property type="entry name" value="Per1-like"/>
</dbReference>
<dbReference type="EMBL" id="JAJTJA010000008">
    <property type="protein sequence ID" value="KAH8695392.1"/>
    <property type="molecule type" value="Genomic_DNA"/>
</dbReference>
<evidence type="ECO:0000256" key="1">
    <source>
        <dbReference type="ARBA" id="ARBA00004127"/>
    </source>
</evidence>
<feature type="signal peptide" evidence="7">
    <location>
        <begin position="1"/>
        <end position="26"/>
    </location>
</feature>
<organism evidence="8 9">
    <name type="scientific">Talaromyces proteolyticus</name>
    <dbReference type="NCBI Taxonomy" id="1131652"/>
    <lineage>
        <taxon>Eukaryota</taxon>
        <taxon>Fungi</taxon>
        <taxon>Dikarya</taxon>
        <taxon>Ascomycota</taxon>
        <taxon>Pezizomycotina</taxon>
        <taxon>Eurotiomycetes</taxon>
        <taxon>Eurotiomycetidae</taxon>
        <taxon>Eurotiales</taxon>
        <taxon>Trichocomaceae</taxon>
        <taxon>Talaromyces</taxon>
        <taxon>Talaromyces sect. Bacilispori</taxon>
    </lineage>
</organism>
<reference evidence="8" key="1">
    <citation type="submission" date="2021-12" db="EMBL/GenBank/DDBJ databases">
        <title>Convergent genome expansion in fungi linked to evolution of root-endophyte symbiosis.</title>
        <authorList>
            <consortium name="DOE Joint Genome Institute"/>
            <person name="Ke Y.-H."/>
            <person name="Bonito G."/>
            <person name="Liao H.-L."/>
            <person name="Looney B."/>
            <person name="Rojas-Flechas A."/>
            <person name="Nash J."/>
            <person name="Hameed K."/>
            <person name="Schadt C."/>
            <person name="Martin F."/>
            <person name="Crous P.W."/>
            <person name="Miettinen O."/>
            <person name="Magnuson J.K."/>
            <person name="Labbe J."/>
            <person name="Jacobson D."/>
            <person name="Doktycz M.J."/>
            <person name="Veneault-Fourrey C."/>
            <person name="Kuo A."/>
            <person name="Mondo S."/>
            <person name="Calhoun S."/>
            <person name="Riley R."/>
            <person name="Ohm R."/>
            <person name="LaButti K."/>
            <person name="Andreopoulos B."/>
            <person name="Pangilinan J."/>
            <person name="Nolan M."/>
            <person name="Tritt A."/>
            <person name="Clum A."/>
            <person name="Lipzen A."/>
            <person name="Daum C."/>
            <person name="Barry K."/>
            <person name="Grigoriev I.V."/>
            <person name="Vilgalys R."/>
        </authorList>
    </citation>
    <scope>NUCLEOTIDE SEQUENCE</scope>
    <source>
        <strain evidence="8">PMI_201</strain>
    </source>
</reference>
<comment type="caution">
    <text evidence="8">The sequence shown here is derived from an EMBL/GenBank/DDBJ whole genome shotgun (WGS) entry which is preliminary data.</text>
</comment>
<evidence type="ECO:0000256" key="2">
    <source>
        <dbReference type="ARBA" id="ARBA00022502"/>
    </source>
</evidence>
<dbReference type="GO" id="GO:0016788">
    <property type="term" value="F:hydrolase activity, acting on ester bonds"/>
    <property type="evidence" value="ECO:0007669"/>
    <property type="project" value="TreeGrafter"/>
</dbReference>
<protein>
    <recommendedName>
        <fullName evidence="7">Post-GPI attachment to proteins factor 3</fullName>
    </recommendedName>
</protein>
<dbReference type="RefSeq" id="XP_046070534.1">
    <property type="nucleotide sequence ID" value="XM_046216565.1"/>
</dbReference>
<keyword evidence="9" id="KW-1185">Reference proteome</keyword>
<keyword evidence="3 7" id="KW-0812">Transmembrane</keyword>
<comment type="similarity">
    <text evidence="7">Belongs to the PGAP3 family.</text>
</comment>
<feature type="chain" id="PRO_5041779785" description="Post-GPI attachment to proteins factor 3" evidence="7">
    <location>
        <begin position="27"/>
        <end position="331"/>
    </location>
</feature>
<keyword evidence="6 7" id="KW-0472">Membrane</keyword>
<comment type="subcellular location">
    <subcellularLocation>
        <location evidence="1">Endomembrane system</location>
        <topology evidence="1">Multi-pass membrane protein</topology>
    </subcellularLocation>
    <subcellularLocation>
        <location evidence="7">Endoplasmic reticulum membrane</location>
        <topology evidence="7">Multi-pass membrane protein</topology>
    </subcellularLocation>
</comment>
<feature type="transmembrane region" description="Helical" evidence="7">
    <location>
        <begin position="236"/>
        <end position="256"/>
    </location>
</feature>
<dbReference type="GO" id="GO:0006506">
    <property type="term" value="P:GPI anchor biosynthetic process"/>
    <property type="evidence" value="ECO:0007669"/>
    <property type="project" value="UniProtKB-KW"/>
</dbReference>
<name>A0AAD4KN53_9EURO</name>